<dbReference type="Gene3D" id="1.20.140.10">
    <property type="entry name" value="Butyryl-CoA Dehydrogenase, subunit A, domain 3"/>
    <property type="match status" value="2"/>
</dbReference>
<evidence type="ECO:0000259" key="16">
    <source>
        <dbReference type="Pfam" id="PF14749"/>
    </source>
</evidence>
<sequence length="682" mass="74546">MAPTQNMADMVRARDRSSVDPARLQVLLWGGEEVLQSKQRIASLLSNDPAFDKSQKPYLTRIELYHRALAMTKRLYELKDQHGWSEEETHLAVHHLLGEPLPMTLHGVAFEPVVRSQGSPELKQELEELITNRGILGCYLQTELGHGTNVSALETTATYLSDTQEFEIHSPTLTSSKWWVGALGKTATHGVVQARLILPGGQDMGPHLFFVQLRSLEDHRVMPGITIGDIGPKAVGGYAPVDNGYARFDHVRVPRKCMLSAFAAVTPEGKYVQPPHAKLSYAGMMYIRSTMVISGGWTIAKGITIAIRYATVRRQGGKGADGLEHQVLTYPSLYYRLLPALARAYVFILLGRNLSSAFSAMLARLAAGDTSLLAEMHATTSGLKVLVTSVAIEDLETARRSMGGHGFSAFAGVGSIYADYLPAATYEGDNYVLDQQVVRAALKAYDALVVQENRPVVDLTPSTAYLRHLVAGTQDASASFSSQLGSWYDPKTSVSILERRAAAMVADRAQHAKEPDASSDQRVARAVSDAFVAAQVEELVRGTDNILGGREATVLKKLYLLASCSGAVHLLTAVEHGLSDILSCDLLPGHEGRANRARDLRMAVKRVCEDILPEAIGLTDGFGFTDWELDSALGRHDGNAYEELWNKTQSEPLNMAEVTEGYEEYIKPLLVRGHRLAGRSKL</sequence>
<protein>
    <recommendedName>
        <fullName evidence="12">Acyl-coenzyme A oxidase</fullName>
    </recommendedName>
</protein>
<dbReference type="Pfam" id="PF01756">
    <property type="entry name" value="ACOX"/>
    <property type="match status" value="1"/>
</dbReference>
<dbReference type="Pfam" id="PF14749">
    <property type="entry name" value="Acyl-CoA_ox_N"/>
    <property type="match status" value="1"/>
</dbReference>
<keyword evidence="6 12" id="KW-0285">Flavoprotein</keyword>
<dbReference type="InterPro" id="IPR012258">
    <property type="entry name" value="Acyl-CoA_oxidase"/>
</dbReference>
<evidence type="ECO:0000256" key="3">
    <source>
        <dbReference type="ARBA" id="ARBA00004275"/>
    </source>
</evidence>
<dbReference type="InterPro" id="IPR046373">
    <property type="entry name" value="Acyl-CoA_Oxase/DH_mid-dom_sf"/>
</dbReference>
<evidence type="ECO:0000313" key="18">
    <source>
        <dbReference type="EMBL" id="CDO76000.1"/>
    </source>
</evidence>
<dbReference type="SUPFAM" id="SSF47203">
    <property type="entry name" value="Acyl-CoA dehydrogenase C-terminal domain-like"/>
    <property type="match status" value="2"/>
</dbReference>
<dbReference type="GO" id="GO:0005777">
    <property type="term" value="C:peroxisome"/>
    <property type="evidence" value="ECO:0007669"/>
    <property type="project" value="UniProtKB-SubCell"/>
</dbReference>
<evidence type="ECO:0000256" key="10">
    <source>
        <dbReference type="ARBA" id="ARBA00023098"/>
    </source>
</evidence>
<dbReference type="InterPro" id="IPR002655">
    <property type="entry name" value="Acyl-CoA_oxidase_C"/>
</dbReference>
<evidence type="ECO:0000256" key="7">
    <source>
        <dbReference type="ARBA" id="ARBA00022827"/>
    </source>
</evidence>
<dbReference type="GO" id="GO:0071949">
    <property type="term" value="F:FAD binding"/>
    <property type="evidence" value="ECO:0007669"/>
    <property type="project" value="InterPro"/>
</dbReference>
<comment type="subcellular location">
    <subcellularLocation>
        <location evidence="3">Peroxisome</location>
    </subcellularLocation>
</comment>
<gene>
    <name evidence="18" type="ORF">BN946_scf184780.g7</name>
</gene>
<dbReference type="FunFam" id="1.20.140.10:FF:000015">
    <property type="entry name" value="Acyl-coenzyme A oxidase"/>
    <property type="match status" value="1"/>
</dbReference>
<keyword evidence="8" id="KW-0276">Fatty acid metabolism</keyword>
<dbReference type="PIRSF" id="PIRSF000168">
    <property type="entry name" value="Acyl-CoA_oxidase"/>
    <property type="match status" value="1"/>
</dbReference>
<keyword evidence="11" id="KW-0576">Peroxisome</keyword>
<feature type="domain" description="Acyl-CoA oxidase C-terminal" evidence="15">
    <location>
        <begin position="520"/>
        <end position="670"/>
    </location>
</feature>
<dbReference type="OrthoDB" id="538336at2759"/>
<dbReference type="SUPFAM" id="SSF56645">
    <property type="entry name" value="Acyl-CoA dehydrogenase NM domain-like"/>
    <property type="match status" value="1"/>
</dbReference>
<dbReference type="Proteomes" id="UP000029665">
    <property type="component" value="Unassembled WGS sequence"/>
</dbReference>
<keyword evidence="9" id="KW-0560">Oxidoreductase</keyword>
<dbReference type="FunFam" id="2.40.110.10:FF:000003">
    <property type="entry name" value="Acyl-coenzyme A oxidase"/>
    <property type="match status" value="1"/>
</dbReference>
<accession>A0A060SNM7</accession>
<dbReference type="HOGENOM" id="CLU_014629_3_1_1"/>
<dbReference type="Gene3D" id="1.10.540.10">
    <property type="entry name" value="Acyl-CoA dehydrogenase/oxidase, N-terminal domain"/>
    <property type="match status" value="1"/>
</dbReference>
<evidence type="ECO:0000256" key="8">
    <source>
        <dbReference type="ARBA" id="ARBA00022832"/>
    </source>
</evidence>
<organism evidence="18 19">
    <name type="scientific">Pycnoporus cinnabarinus</name>
    <name type="common">Cinnabar-red polypore</name>
    <name type="synonym">Trametes cinnabarina</name>
    <dbReference type="NCBI Taxonomy" id="5643"/>
    <lineage>
        <taxon>Eukaryota</taxon>
        <taxon>Fungi</taxon>
        <taxon>Dikarya</taxon>
        <taxon>Basidiomycota</taxon>
        <taxon>Agaricomycotina</taxon>
        <taxon>Agaricomycetes</taxon>
        <taxon>Polyporales</taxon>
        <taxon>Polyporaceae</taxon>
        <taxon>Trametes</taxon>
    </lineage>
</organism>
<dbReference type="InterPro" id="IPR029320">
    <property type="entry name" value="Acyl-CoA_ox_N"/>
</dbReference>
<evidence type="ECO:0000259" key="17">
    <source>
        <dbReference type="Pfam" id="PF22924"/>
    </source>
</evidence>
<proteinExistence type="inferred from homology"/>
<evidence type="ECO:0000259" key="15">
    <source>
        <dbReference type="Pfam" id="PF01756"/>
    </source>
</evidence>
<evidence type="ECO:0000256" key="4">
    <source>
        <dbReference type="ARBA" id="ARBA00004846"/>
    </source>
</evidence>
<evidence type="ECO:0000256" key="13">
    <source>
        <dbReference type="PIRSR" id="PIRSR000168-1"/>
    </source>
</evidence>
<evidence type="ECO:0000256" key="12">
    <source>
        <dbReference type="PIRNR" id="PIRNR000168"/>
    </source>
</evidence>
<dbReference type="InterPro" id="IPR037069">
    <property type="entry name" value="AcylCoA_DH/ox_N_sf"/>
</dbReference>
<dbReference type="GO" id="GO:0003997">
    <property type="term" value="F:acyl-CoA oxidase activity"/>
    <property type="evidence" value="ECO:0007669"/>
    <property type="project" value="UniProtKB-EC"/>
</dbReference>
<evidence type="ECO:0000256" key="6">
    <source>
        <dbReference type="ARBA" id="ARBA00022630"/>
    </source>
</evidence>
<dbReference type="InterPro" id="IPR009100">
    <property type="entry name" value="AcylCoA_DH/oxidase_NM_dom_sf"/>
</dbReference>
<feature type="domain" description="Acyl-coenzyme A oxidase N-terminal" evidence="16">
    <location>
        <begin position="20"/>
        <end position="126"/>
    </location>
</feature>
<dbReference type="Gene3D" id="2.40.110.10">
    <property type="entry name" value="Butyryl-CoA Dehydrogenase, subunit A, domain 2"/>
    <property type="match status" value="1"/>
</dbReference>
<comment type="catalytic activity">
    <reaction evidence="1">
        <text>a 2,3-saturated acyl-CoA + O2 = a (2E)-enoyl-CoA + H2O2</text>
        <dbReference type="Rhea" id="RHEA:38959"/>
        <dbReference type="ChEBI" id="CHEBI:15379"/>
        <dbReference type="ChEBI" id="CHEBI:16240"/>
        <dbReference type="ChEBI" id="CHEBI:58856"/>
        <dbReference type="ChEBI" id="CHEBI:65111"/>
        <dbReference type="EC" id="1.3.3.6"/>
    </reaction>
</comment>
<dbReference type="GO" id="GO:0033540">
    <property type="term" value="P:fatty acid beta-oxidation using acyl-CoA oxidase"/>
    <property type="evidence" value="ECO:0007669"/>
    <property type="project" value="TreeGrafter"/>
</dbReference>
<name>A0A060SNM7_PYCCI</name>
<dbReference type="STRING" id="5643.A0A060SNM7"/>
<dbReference type="EMBL" id="CCBP010000322">
    <property type="protein sequence ID" value="CDO76000.1"/>
    <property type="molecule type" value="Genomic_DNA"/>
</dbReference>
<keyword evidence="7 12" id="KW-0274">FAD</keyword>
<keyword evidence="10" id="KW-0443">Lipid metabolism</keyword>
<dbReference type="GO" id="GO:0005504">
    <property type="term" value="F:fatty acid binding"/>
    <property type="evidence" value="ECO:0007669"/>
    <property type="project" value="TreeGrafter"/>
</dbReference>
<feature type="binding site" evidence="14">
    <location>
        <position position="181"/>
    </location>
    <ligand>
        <name>FAD</name>
        <dbReference type="ChEBI" id="CHEBI:57692"/>
    </ligand>
</feature>
<evidence type="ECO:0000256" key="1">
    <source>
        <dbReference type="ARBA" id="ARBA00001201"/>
    </source>
</evidence>
<feature type="active site" description="Proton acceptor" evidence="13">
    <location>
        <position position="427"/>
    </location>
</feature>
<dbReference type="Pfam" id="PF22924">
    <property type="entry name" value="ACOX_C_alpha1"/>
    <property type="match status" value="1"/>
</dbReference>
<evidence type="ECO:0000313" key="19">
    <source>
        <dbReference type="Proteomes" id="UP000029665"/>
    </source>
</evidence>
<evidence type="ECO:0000256" key="9">
    <source>
        <dbReference type="ARBA" id="ARBA00023002"/>
    </source>
</evidence>
<evidence type="ECO:0000256" key="2">
    <source>
        <dbReference type="ARBA" id="ARBA00001974"/>
    </source>
</evidence>
<reference evidence="18" key="1">
    <citation type="submission" date="2014-01" db="EMBL/GenBank/DDBJ databases">
        <title>The genome of the white-rot fungus Pycnoporus cinnabarinus: a basidiomycete model with a versatile arsenal for lignocellulosic biomass breakdown.</title>
        <authorList>
            <person name="Levasseur A."/>
            <person name="Lomascolo A."/>
            <person name="Ruiz-Duenas F.J."/>
            <person name="Uzan E."/>
            <person name="Piumi F."/>
            <person name="Kues U."/>
            <person name="Ram A.F.J."/>
            <person name="Murat C."/>
            <person name="Haon M."/>
            <person name="Benoit I."/>
            <person name="Arfi Y."/>
            <person name="Chevret D."/>
            <person name="Drula E."/>
            <person name="Kwon M.J."/>
            <person name="Gouret P."/>
            <person name="Lesage-Meessen L."/>
            <person name="Lombard V."/>
            <person name="Mariette J."/>
            <person name="Noirot C."/>
            <person name="Park J."/>
            <person name="Patyshakuliyeva A."/>
            <person name="Wieneger R.A.B."/>
            <person name="Wosten H.A.B."/>
            <person name="Martin F."/>
            <person name="Coutinho P.M."/>
            <person name="de Vries R."/>
            <person name="Martinez A.T."/>
            <person name="Klopp C."/>
            <person name="Pontarotti P."/>
            <person name="Henrissat B."/>
            <person name="Record E."/>
        </authorList>
    </citation>
    <scope>NUCLEOTIDE SEQUENCE [LARGE SCALE GENOMIC DNA]</scope>
    <source>
        <strain evidence="18">BRFM137</strain>
    </source>
</reference>
<dbReference type="PANTHER" id="PTHR10909:SF250">
    <property type="entry name" value="PEROXISOMAL ACYL-COENZYME A OXIDASE 1"/>
    <property type="match status" value="1"/>
</dbReference>
<evidence type="ECO:0000256" key="14">
    <source>
        <dbReference type="PIRSR" id="PIRSR000168-2"/>
    </source>
</evidence>
<dbReference type="InterPro" id="IPR055060">
    <property type="entry name" value="ACOX_C_alpha1"/>
</dbReference>
<evidence type="ECO:0000256" key="11">
    <source>
        <dbReference type="ARBA" id="ARBA00023140"/>
    </source>
</evidence>
<comment type="cofactor">
    <cofactor evidence="2">
        <name>FAD</name>
        <dbReference type="ChEBI" id="CHEBI:57692"/>
    </cofactor>
</comment>
<feature type="domain" description="Acyl-CoA oxidase C-alpha1" evidence="17">
    <location>
        <begin position="281"/>
        <end position="441"/>
    </location>
</feature>
<dbReference type="GO" id="GO:0055088">
    <property type="term" value="P:lipid homeostasis"/>
    <property type="evidence" value="ECO:0007669"/>
    <property type="project" value="TreeGrafter"/>
</dbReference>
<dbReference type="AlphaFoldDB" id="A0A060SNM7"/>
<dbReference type="InterPro" id="IPR036250">
    <property type="entry name" value="AcylCo_DH-like_C"/>
</dbReference>
<keyword evidence="19" id="KW-1185">Reference proteome</keyword>
<dbReference type="PANTHER" id="PTHR10909">
    <property type="entry name" value="ELECTRON TRANSPORT OXIDOREDUCTASE"/>
    <property type="match status" value="1"/>
</dbReference>
<feature type="binding site" evidence="14">
    <location>
        <position position="142"/>
    </location>
    <ligand>
        <name>FAD</name>
        <dbReference type="ChEBI" id="CHEBI:57692"/>
    </ligand>
</feature>
<evidence type="ECO:0000256" key="5">
    <source>
        <dbReference type="ARBA" id="ARBA00006288"/>
    </source>
</evidence>
<comment type="similarity">
    <text evidence="5 12">Belongs to the acyl-CoA oxidase family.</text>
</comment>
<dbReference type="OMA" id="GINHEYM"/>
<comment type="caution">
    <text evidence="18">The sequence shown here is derived from an EMBL/GenBank/DDBJ whole genome shotgun (WGS) entry which is preliminary data.</text>
</comment>
<comment type="pathway">
    <text evidence="4">Lipid metabolism; peroxisomal fatty acid beta-oxidation.</text>
</comment>